<keyword evidence="3" id="KW-1185">Reference proteome</keyword>
<reference evidence="2" key="1">
    <citation type="submission" date="2020-01" db="EMBL/GenBank/DDBJ databases">
        <authorList>
            <consortium name="DOE Joint Genome Institute"/>
            <person name="Haridas S."/>
            <person name="Albert R."/>
            <person name="Binder M."/>
            <person name="Bloem J."/>
            <person name="Labutti K."/>
            <person name="Salamov A."/>
            <person name="Andreopoulos B."/>
            <person name="Baker S.E."/>
            <person name="Barry K."/>
            <person name="Bills G."/>
            <person name="Bluhm B.H."/>
            <person name="Cannon C."/>
            <person name="Castanera R."/>
            <person name="Culley D.E."/>
            <person name="Daum C."/>
            <person name="Ezra D."/>
            <person name="Gonzalez J.B."/>
            <person name="Henrissat B."/>
            <person name="Kuo A."/>
            <person name="Liang C."/>
            <person name="Lipzen A."/>
            <person name="Lutzoni F."/>
            <person name="Magnuson J."/>
            <person name="Mondo S."/>
            <person name="Nolan M."/>
            <person name="Ohm R."/>
            <person name="Pangilinan J."/>
            <person name="Park H.-J."/>
            <person name="Ramirez L."/>
            <person name="Alfaro M."/>
            <person name="Sun H."/>
            <person name="Tritt A."/>
            <person name="Yoshinaga Y."/>
            <person name="Zwiers L.-H."/>
            <person name="Turgeon B.G."/>
            <person name="Goodwin S.B."/>
            <person name="Spatafora J.W."/>
            <person name="Crous P.W."/>
            <person name="Grigoriev I.V."/>
        </authorList>
    </citation>
    <scope>NUCLEOTIDE SEQUENCE</scope>
    <source>
        <strain evidence="2">IPT5</strain>
    </source>
</reference>
<dbReference type="AlphaFoldDB" id="A0A6A7BL00"/>
<accession>A0A6A7BL00</accession>
<protein>
    <recommendedName>
        <fullName evidence="4">Secreted protein</fullName>
    </recommendedName>
</protein>
<name>A0A6A7BL00_9PLEO</name>
<dbReference type="EMBL" id="MU006290">
    <property type="protein sequence ID" value="KAF2855457.1"/>
    <property type="molecule type" value="Genomic_DNA"/>
</dbReference>
<feature type="chain" id="PRO_5025456800" description="Secreted protein" evidence="1">
    <location>
        <begin position="30"/>
        <end position="192"/>
    </location>
</feature>
<evidence type="ECO:0000256" key="1">
    <source>
        <dbReference type="SAM" id="SignalP"/>
    </source>
</evidence>
<evidence type="ECO:0008006" key="4">
    <source>
        <dbReference type="Google" id="ProtNLM"/>
    </source>
</evidence>
<proteinExistence type="predicted"/>
<organism evidence="2 3">
    <name type="scientific">Plenodomus tracheiphilus IPT5</name>
    <dbReference type="NCBI Taxonomy" id="1408161"/>
    <lineage>
        <taxon>Eukaryota</taxon>
        <taxon>Fungi</taxon>
        <taxon>Dikarya</taxon>
        <taxon>Ascomycota</taxon>
        <taxon>Pezizomycotina</taxon>
        <taxon>Dothideomycetes</taxon>
        <taxon>Pleosporomycetidae</taxon>
        <taxon>Pleosporales</taxon>
        <taxon>Pleosporineae</taxon>
        <taxon>Leptosphaeriaceae</taxon>
        <taxon>Plenodomus</taxon>
    </lineage>
</organism>
<evidence type="ECO:0000313" key="2">
    <source>
        <dbReference type="EMBL" id="KAF2855457.1"/>
    </source>
</evidence>
<sequence length="192" mass="21417">MLLCDRNQWGRACSHWAALCLLSLGGRIALQAFMSVAAARAHSGAITNELVADGRAPVYHTPGTCLRHKSDSRRPRLAAFKFGPLPHPDYASVLSPHWALDLHVRTPALARLFRTRPSALRILQTLNDGTNHQPPHTSRSRNRQSWPLITFSIVSSLDNRRPPPTTYLATHADKREPCHIIAPYRCDQDPAI</sequence>
<keyword evidence="1" id="KW-0732">Signal</keyword>
<gene>
    <name evidence="2" type="ORF">T440DRAFT_155406</name>
</gene>
<feature type="signal peptide" evidence="1">
    <location>
        <begin position="1"/>
        <end position="29"/>
    </location>
</feature>
<evidence type="ECO:0000313" key="3">
    <source>
        <dbReference type="Proteomes" id="UP000799423"/>
    </source>
</evidence>
<dbReference type="Proteomes" id="UP000799423">
    <property type="component" value="Unassembled WGS sequence"/>
</dbReference>